<feature type="compositionally biased region" description="Basic and acidic residues" evidence="1">
    <location>
        <begin position="109"/>
        <end position="130"/>
    </location>
</feature>
<accession>A0AAD9T185</accession>
<evidence type="ECO:0000313" key="2">
    <source>
        <dbReference type="EMBL" id="KAK2627252.1"/>
    </source>
</evidence>
<gene>
    <name evidence="2" type="ORF">QTJ16_003218</name>
</gene>
<reference evidence="2" key="1">
    <citation type="submission" date="2023-06" db="EMBL/GenBank/DDBJ databases">
        <title>Draft genome of Marssonina rosae.</title>
        <authorList>
            <person name="Cheng Q."/>
        </authorList>
    </citation>
    <scope>NUCLEOTIDE SEQUENCE</scope>
    <source>
        <strain evidence="2">R4</strain>
    </source>
</reference>
<evidence type="ECO:0000313" key="3">
    <source>
        <dbReference type="Proteomes" id="UP001285354"/>
    </source>
</evidence>
<dbReference type="Proteomes" id="UP001285354">
    <property type="component" value="Unassembled WGS sequence"/>
</dbReference>
<comment type="caution">
    <text evidence="2">The sequence shown here is derived from an EMBL/GenBank/DDBJ whole genome shotgun (WGS) entry which is preliminary data.</text>
</comment>
<evidence type="ECO:0000256" key="1">
    <source>
        <dbReference type="SAM" id="MobiDB-lite"/>
    </source>
</evidence>
<organism evidence="2 3">
    <name type="scientific">Diplocarpon rosae</name>
    <dbReference type="NCBI Taxonomy" id="946125"/>
    <lineage>
        <taxon>Eukaryota</taxon>
        <taxon>Fungi</taxon>
        <taxon>Dikarya</taxon>
        <taxon>Ascomycota</taxon>
        <taxon>Pezizomycotina</taxon>
        <taxon>Leotiomycetes</taxon>
        <taxon>Helotiales</taxon>
        <taxon>Drepanopezizaceae</taxon>
        <taxon>Diplocarpon</taxon>
    </lineage>
</organism>
<feature type="region of interest" description="Disordered" evidence="1">
    <location>
        <begin position="47"/>
        <end position="137"/>
    </location>
</feature>
<keyword evidence="3" id="KW-1185">Reference proteome</keyword>
<proteinExistence type="predicted"/>
<dbReference type="AlphaFoldDB" id="A0AAD9T185"/>
<name>A0AAD9T185_9HELO</name>
<dbReference type="EMBL" id="JAUBYV010000004">
    <property type="protein sequence ID" value="KAK2627252.1"/>
    <property type="molecule type" value="Genomic_DNA"/>
</dbReference>
<feature type="compositionally biased region" description="Basic and acidic residues" evidence="1">
    <location>
        <begin position="200"/>
        <end position="242"/>
    </location>
</feature>
<feature type="region of interest" description="Disordered" evidence="1">
    <location>
        <begin position="200"/>
        <end position="284"/>
    </location>
</feature>
<sequence length="441" mass="49326">MSAMHRALAKRITGAIPRVADGCSGRQLTLSAFSDQPSAKRQFADISSDDVEEEGGDIKNDQSTGVSRYRQRPIRNDRRRMQAPVKRRYELESNAYSRGRRHSSLLSPRLDEERTVPPKPYHLEPREELPGRSANRRSSQLLPALRVDRRNVVLHHSTQPIANATAGGRASAGYVATSNGALPPALTKEPSEDERKYYRGGERSLFDGDEVSHGKRIDEEDRYKKPRRDIRGAREPSKRRTFESVAVAEPPRSLGPSLFLNISPNKQENEHTSADENDDRPSYAAFDHTKPPHGAVDYGFRPVTPKPFTFEFRFGFEGGLEYGRSAGPHETKPQRISNTARVARRIARLAGVGPGVVVGSKFNPGPALPPSRIPPGASSVLARIPSWASAKPAVSSGLRPAELSRDKPEVFARTHWRDSRFRARRWSGRKRDNTRKQNHFL</sequence>
<protein>
    <submittedName>
        <fullName evidence="2">Uncharacterized protein</fullName>
    </submittedName>
</protein>